<dbReference type="RefSeq" id="WP_056968614.1">
    <property type="nucleotide sequence ID" value="NZ_AZEQ01000019.1"/>
</dbReference>
<accession>A0A0R1NWB0</accession>
<dbReference type="SUPFAM" id="SSF47413">
    <property type="entry name" value="lambda repressor-like DNA-binding domains"/>
    <property type="match status" value="1"/>
</dbReference>
<protein>
    <recommendedName>
        <fullName evidence="1">HTH cro/C1-type domain-containing protein</fullName>
    </recommendedName>
</protein>
<dbReference type="InterPro" id="IPR010982">
    <property type="entry name" value="Lambda_DNA-bd_dom_sf"/>
</dbReference>
<comment type="caution">
    <text evidence="2">The sequence shown here is derived from an EMBL/GenBank/DDBJ whole genome shotgun (WGS) entry which is preliminary data.</text>
</comment>
<proteinExistence type="predicted"/>
<feature type="domain" description="HTH cro/C1-type" evidence="1">
    <location>
        <begin position="41"/>
        <end position="61"/>
    </location>
</feature>
<dbReference type="Gene3D" id="1.10.260.40">
    <property type="entry name" value="lambda repressor-like DNA-binding domains"/>
    <property type="match status" value="1"/>
</dbReference>
<dbReference type="Proteomes" id="UP000050901">
    <property type="component" value="Unassembled WGS sequence"/>
</dbReference>
<dbReference type="GO" id="GO:0003677">
    <property type="term" value="F:DNA binding"/>
    <property type="evidence" value="ECO:0007669"/>
    <property type="project" value="InterPro"/>
</dbReference>
<evidence type="ECO:0000259" key="1">
    <source>
        <dbReference type="PROSITE" id="PS50943"/>
    </source>
</evidence>
<dbReference type="InterPro" id="IPR001387">
    <property type="entry name" value="Cro/C1-type_HTH"/>
</dbReference>
<evidence type="ECO:0000313" key="2">
    <source>
        <dbReference type="EMBL" id="KRL24294.1"/>
    </source>
</evidence>
<sequence>MDFSYKKMWRKAFEEGLNKTQLRDSIGISNSCLAKLSKNENVSMETLAKLCERFNCDIGDIMEYVGGEKVGKKD</sequence>
<name>A0A0R1NWB0_LIMMU</name>
<dbReference type="Pfam" id="PF13443">
    <property type="entry name" value="HTH_26"/>
    <property type="match status" value="1"/>
</dbReference>
<dbReference type="AlphaFoldDB" id="A0A0R1NWB0"/>
<evidence type="ECO:0000313" key="3">
    <source>
        <dbReference type="Proteomes" id="UP000050901"/>
    </source>
</evidence>
<dbReference type="PROSITE" id="PS50943">
    <property type="entry name" value="HTH_CROC1"/>
    <property type="match status" value="1"/>
</dbReference>
<organism evidence="2 3">
    <name type="scientific">Limosilactobacillus mucosae DSM 13345</name>
    <dbReference type="NCBI Taxonomy" id="1423771"/>
    <lineage>
        <taxon>Bacteria</taxon>
        <taxon>Bacillati</taxon>
        <taxon>Bacillota</taxon>
        <taxon>Bacilli</taxon>
        <taxon>Lactobacillales</taxon>
        <taxon>Lactobacillaceae</taxon>
        <taxon>Limosilactobacillus</taxon>
    </lineage>
</organism>
<gene>
    <name evidence="2" type="ORF">FC47_GL000835</name>
</gene>
<dbReference type="EMBL" id="AZEQ01000019">
    <property type="protein sequence ID" value="KRL24294.1"/>
    <property type="molecule type" value="Genomic_DNA"/>
</dbReference>
<reference evidence="2 3" key="1">
    <citation type="journal article" date="2015" name="Genome Announc.">
        <title>Expanding the biotechnology potential of lactobacilli through comparative genomics of 213 strains and associated genera.</title>
        <authorList>
            <person name="Sun Z."/>
            <person name="Harris H.M."/>
            <person name="McCann A."/>
            <person name="Guo C."/>
            <person name="Argimon S."/>
            <person name="Zhang W."/>
            <person name="Yang X."/>
            <person name="Jeffery I.B."/>
            <person name="Cooney J.C."/>
            <person name="Kagawa T.F."/>
            <person name="Liu W."/>
            <person name="Song Y."/>
            <person name="Salvetti E."/>
            <person name="Wrobel A."/>
            <person name="Rasinkangas P."/>
            <person name="Parkhill J."/>
            <person name="Rea M.C."/>
            <person name="O'Sullivan O."/>
            <person name="Ritari J."/>
            <person name="Douillard F.P."/>
            <person name="Paul Ross R."/>
            <person name="Yang R."/>
            <person name="Briner A.E."/>
            <person name="Felis G.E."/>
            <person name="de Vos W.M."/>
            <person name="Barrangou R."/>
            <person name="Klaenhammer T.R."/>
            <person name="Caufield P.W."/>
            <person name="Cui Y."/>
            <person name="Zhang H."/>
            <person name="O'Toole P.W."/>
        </authorList>
    </citation>
    <scope>NUCLEOTIDE SEQUENCE [LARGE SCALE GENOMIC DNA]</scope>
    <source>
        <strain evidence="2 3">DSM 13345</strain>
    </source>
</reference>